<gene>
    <name evidence="2" type="ORF">BJ508DRAFT_326922</name>
</gene>
<keyword evidence="3" id="KW-1185">Reference proteome</keyword>
<protein>
    <submittedName>
        <fullName evidence="2">Uncharacterized protein</fullName>
    </submittedName>
</protein>
<feature type="compositionally biased region" description="Basic and acidic residues" evidence="1">
    <location>
        <begin position="217"/>
        <end position="226"/>
    </location>
</feature>
<dbReference type="Proteomes" id="UP000275078">
    <property type="component" value="Unassembled WGS sequence"/>
</dbReference>
<proteinExistence type="predicted"/>
<reference evidence="2 3" key="1">
    <citation type="journal article" date="2018" name="Nat. Ecol. Evol.">
        <title>Pezizomycetes genomes reveal the molecular basis of ectomycorrhizal truffle lifestyle.</title>
        <authorList>
            <person name="Murat C."/>
            <person name="Payen T."/>
            <person name="Noel B."/>
            <person name="Kuo A."/>
            <person name="Morin E."/>
            <person name="Chen J."/>
            <person name="Kohler A."/>
            <person name="Krizsan K."/>
            <person name="Balestrini R."/>
            <person name="Da Silva C."/>
            <person name="Montanini B."/>
            <person name="Hainaut M."/>
            <person name="Levati E."/>
            <person name="Barry K.W."/>
            <person name="Belfiori B."/>
            <person name="Cichocki N."/>
            <person name="Clum A."/>
            <person name="Dockter R.B."/>
            <person name="Fauchery L."/>
            <person name="Guy J."/>
            <person name="Iotti M."/>
            <person name="Le Tacon F."/>
            <person name="Lindquist E.A."/>
            <person name="Lipzen A."/>
            <person name="Malagnac F."/>
            <person name="Mello A."/>
            <person name="Molinier V."/>
            <person name="Miyauchi S."/>
            <person name="Poulain J."/>
            <person name="Riccioni C."/>
            <person name="Rubini A."/>
            <person name="Sitrit Y."/>
            <person name="Splivallo R."/>
            <person name="Traeger S."/>
            <person name="Wang M."/>
            <person name="Zifcakova L."/>
            <person name="Wipf D."/>
            <person name="Zambonelli A."/>
            <person name="Paolocci F."/>
            <person name="Nowrousian M."/>
            <person name="Ottonello S."/>
            <person name="Baldrian P."/>
            <person name="Spatafora J.W."/>
            <person name="Henrissat B."/>
            <person name="Nagy L.G."/>
            <person name="Aury J.M."/>
            <person name="Wincker P."/>
            <person name="Grigoriev I.V."/>
            <person name="Bonfante P."/>
            <person name="Martin F.M."/>
        </authorList>
    </citation>
    <scope>NUCLEOTIDE SEQUENCE [LARGE SCALE GENOMIC DNA]</scope>
    <source>
        <strain evidence="2 3">RN42</strain>
    </source>
</reference>
<organism evidence="2 3">
    <name type="scientific">Ascobolus immersus RN42</name>
    <dbReference type="NCBI Taxonomy" id="1160509"/>
    <lineage>
        <taxon>Eukaryota</taxon>
        <taxon>Fungi</taxon>
        <taxon>Dikarya</taxon>
        <taxon>Ascomycota</taxon>
        <taxon>Pezizomycotina</taxon>
        <taxon>Pezizomycetes</taxon>
        <taxon>Pezizales</taxon>
        <taxon>Ascobolaceae</taxon>
        <taxon>Ascobolus</taxon>
    </lineage>
</organism>
<evidence type="ECO:0000313" key="3">
    <source>
        <dbReference type="Proteomes" id="UP000275078"/>
    </source>
</evidence>
<name>A0A3N4I854_ASCIM</name>
<feature type="region of interest" description="Disordered" evidence="1">
    <location>
        <begin position="189"/>
        <end position="226"/>
    </location>
</feature>
<accession>A0A3N4I854</accession>
<dbReference type="EMBL" id="ML119684">
    <property type="protein sequence ID" value="RPA80828.1"/>
    <property type="molecule type" value="Genomic_DNA"/>
</dbReference>
<evidence type="ECO:0000313" key="2">
    <source>
        <dbReference type="EMBL" id="RPA80828.1"/>
    </source>
</evidence>
<evidence type="ECO:0000256" key="1">
    <source>
        <dbReference type="SAM" id="MobiDB-lite"/>
    </source>
</evidence>
<dbReference type="AlphaFoldDB" id="A0A3N4I854"/>
<sequence>MHSFSSFKTDTIIRKNKREDEPIKLSTIAEETRLPINNASCEMPHYGETEIIYNSLDPVLTSSGGNTAPASGDIVVFLKSSIAPDRRQTGVVALKIVSDQPLGLVFGTKKMELILRYIETGHHVRGKVLDVTEVHVEPEVPGGEVLVGSVLKATVVYIAQCPKQMIRSNANEFVEPYLMNINAYLANKEHKDDEKDAKDEKDKKANKNVAAEVGADGGKDGGDVEK</sequence>
<feature type="compositionally biased region" description="Basic and acidic residues" evidence="1">
    <location>
        <begin position="189"/>
        <end position="205"/>
    </location>
</feature>